<sequence>MASTSGKRDRMTKTSVHWFRHGLRLHDNPALLQSICDCDKFYPVFIFDGETAGTKVTGYNRAQFLTQSLADLDKQFRELGTQLYVFKGDPVDIFRILHNECGMSQLTFEQDCEAIWNKRDDSVRRLCDELGITIIECISHTLWDPFKIIEANGGHPPLTYEMFLQVSSTLGMPPRPSPNPEWYNALFGEITDGLARKLQLLPRVPTPEEIGVEREGNEKSAYVGGETAALAHLEERLRVEEDAFRDGYILPNQVNPDLLGPPMSMSAALRFGCLSVRK</sequence>
<reference evidence="2 3" key="1">
    <citation type="submission" date="2023-11" db="EMBL/GenBank/DDBJ databases">
        <title>Halocaridina rubra genome assembly.</title>
        <authorList>
            <person name="Smith C."/>
        </authorList>
    </citation>
    <scope>NUCLEOTIDE SEQUENCE [LARGE SCALE GENOMIC DNA]</scope>
    <source>
        <strain evidence="2">EP-1</strain>
        <tissue evidence="2">Whole</tissue>
    </source>
</reference>
<organism evidence="2 3">
    <name type="scientific">Halocaridina rubra</name>
    <name type="common">Hawaiian red shrimp</name>
    <dbReference type="NCBI Taxonomy" id="373956"/>
    <lineage>
        <taxon>Eukaryota</taxon>
        <taxon>Metazoa</taxon>
        <taxon>Ecdysozoa</taxon>
        <taxon>Arthropoda</taxon>
        <taxon>Crustacea</taxon>
        <taxon>Multicrustacea</taxon>
        <taxon>Malacostraca</taxon>
        <taxon>Eumalacostraca</taxon>
        <taxon>Eucarida</taxon>
        <taxon>Decapoda</taxon>
        <taxon>Pleocyemata</taxon>
        <taxon>Caridea</taxon>
        <taxon>Atyoidea</taxon>
        <taxon>Atyidae</taxon>
        <taxon>Halocaridina</taxon>
    </lineage>
</organism>
<dbReference type="AlphaFoldDB" id="A0AAN8ZXJ3"/>
<dbReference type="PANTHER" id="PTHR11455">
    <property type="entry name" value="CRYPTOCHROME"/>
    <property type="match status" value="1"/>
</dbReference>
<dbReference type="Gene3D" id="1.25.40.80">
    <property type="match status" value="1"/>
</dbReference>
<dbReference type="EMBL" id="JAXCGZ010018070">
    <property type="protein sequence ID" value="KAK7067553.1"/>
    <property type="molecule type" value="Genomic_DNA"/>
</dbReference>
<name>A0AAN8ZXJ3_HALRR</name>
<feature type="domain" description="Photolyase/cryptochrome alpha/beta" evidence="1">
    <location>
        <begin position="13"/>
        <end position="142"/>
    </location>
</feature>
<dbReference type="PANTHER" id="PTHR11455:SF17">
    <property type="entry name" value="CRYPTOCHROME-1"/>
    <property type="match status" value="1"/>
</dbReference>
<dbReference type="GO" id="GO:0032922">
    <property type="term" value="P:circadian regulation of gene expression"/>
    <property type="evidence" value="ECO:0007669"/>
    <property type="project" value="TreeGrafter"/>
</dbReference>
<dbReference type="GO" id="GO:0045892">
    <property type="term" value="P:negative regulation of DNA-templated transcription"/>
    <property type="evidence" value="ECO:0007669"/>
    <property type="project" value="TreeGrafter"/>
</dbReference>
<dbReference type="GO" id="GO:0043153">
    <property type="term" value="P:entrainment of circadian clock by photoperiod"/>
    <property type="evidence" value="ECO:0007669"/>
    <property type="project" value="TreeGrafter"/>
</dbReference>
<keyword evidence="3" id="KW-1185">Reference proteome</keyword>
<dbReference type="GO" id="GO:0005737">
    <property type="term" value="C:cytoplasm"/>
    <property type="evidence" value="ECO:0007669"/>
    <property type="project" value="TreeGrafter"/>
</dbReference>
<proteinExistence type="predicted"/>
<protein>
    <recommendedName>
        <fullName evidence="1">Photolyase/cryptochrome alpha/beta domain-containing protein</fullName>
    </recommendedName>
</protein>
<evidence type="ECO:0000313" key="3">
    <source>
        <dbReference type="Proteomes" id="UP001381693"/>
    </source>
</evidence>
<dbReference type="InterPro" id="IPR014729">
    <property type="entry name" value="Rossmann-like_a/b/a_fold"/>
</dbReference>
<dbReference type="Pfam" id="PF00875">
    <property type="entry name" value="DNA_photolyase"/>
    <property type="match status" value="1"/>
</dbReference>
<evidence type="ECO:0000313" key="2">
    <source>
        <dbReference type="EMBL" id="KAK7067553.1"/>
    </source>
</evidence>
<evidence type="ECO:0000259" key="1">
    <source>
        <dbReference type="PROSITE" id="PS51645"/>
    </source>
</evidence>
<dbReference type="PROSITE" id="PS51645">
    <property type="entry name" value="PHR_CRY_ALPHA_BETA"/>
    <property type="match status" value="1"/>
</dbReference>
<dbReference type="Proteomes" id="UP001381693">
    <property type="component" value="Unassembled WGS sequence"/>
</dbReference>
<dbReference type="InterPro" id="IPR006050">
    <property type="entry name" value="DNA_photolyase_N"/>
</dbReference>
<dbReference type="GO" id="GO:0005634">
    <property type="term" value="C:nucleus"/>
    <property type="evidence" value="ECO:0007669"/>
    <property type="project" value="TreeGrafter"/>
</dbReference>
<dbReference type="GO" id="GO:0003677">
    <property type="term" value="F:DNA binding"/>
    <property type="evidence" value="ECO:0007669"/>
    <property type="project" value="TreeGrafter"/>
</dbReference>
<comment type="caution">
    <text evidence="2">The sequence shown here is derived from an EMBL/GenBank/DDBJ whole genome shotgun (WGS) entry which is preliminary data.</text>
</comment>
<dbReference type="InterPro" id="IPR002081">
    <property type="entry name" value="Cryptochrome/DNA_photolyase_1"/>
</dbReference>
<dbReference type="InterPro" id="IPR036155">
    <property type="entry name" value="Crypto/Photolyase_N_sf"/>
</dbReference>
<dbReference type="Gene3D" id="3.40.50.620">
    <property type="entry name" value="HUPs"/>
    <property type="match status" value="1"/>
</dbReference>
<gene>
    <name evidence="2" type="ORF">SK128_012638</name>
</gene>
<dbReference type="GO" id="GO:0071949">
    <property type="term" value="F:FAD binding"/>
    <property type="evidence" value="ECO:0007669"/>
    <property type="project" value="TreeGrafter"/>
</dbReference>
<dbReference type="SUPFAM" id="SSF52425">
    <property type="entry name" value="Cryptochrome/photolyase, N-terminal domain"/>
    <property type="match status" value="1"/>
</dbReference>
<accession>A0AAN8ZXJ3</accession>